<evidence type="ECO:0000313" key="3">
    <source>
        <dbReference type="EMBL" id="RVX18762.1"/>
    </source>
</evidence>
<dbReference type="EMBL" id="QGNW01000010">
    <property type="protein sequence ID" value="RVX18762.1"/>
    <property type="molecule type" value="Genomic_DNA"/>
</dbReference>
<evidence type="ECO:0000259" key="2">
    <source>
        <dbReference type="Pfam" id="PF07727"/>
    </source>
</evidence>
<name>A0A438KC14_VITVI</name>
<feature type="compositionally biased region" description="Pro residues" evidence="1">
    <location>
        <begin position="419"/>
        <end position="435"/>
    </location>
</feature>
<feature type="region of interest" description="Disordered" evidence="1">
    <location>
        <begin position="74"/>
        <end position="122"/>
    </location>
</feature>
<proteinExistence type="predicted"/>
<evidence type="ECO:0000256" key="1">
    <source>
        <dbReference type="SAM" id="MobiDB-lite"/>
    </source>
</evidence>
<dbReference type="Proteomes" id="UP000288805">
    <property type="component" value="Unassembled WGS sequence"/>
</dbReference>
<feature type="domain" description="Reverse transcriptase Ty1/copia-type" evidence="2">
    <location>
        <begin position="495"/>
        <end position="737"/>
    </location>
</feature>
<dbReference type="Gene3D" id="3.30.420.10">
    <property type="entry name" value="Ribonuclease H-like superfamily/Ribonuclease H"/>
    <property type="match status" value="1"/>
</dbReference>
<feature type="region of interest" description="Disordered" evidence="1">
    <location>
        <begin position="400"/>
        <end position="438"/>
    </location>
</feature>
<protein>
    <submittedName>
        <fullName evidence="3">Retrovirus-related Pol polyprotein from transposon RE1</fullName>
    </submittedName>
</protein>
<dbReference type="PANTHER" id="PTHR11439:SF489">
    <property type="entry name" value="RNA-DIRECTED DNA POLYMERASE"/>
    <property type="match status" value="1"/>
</dbReference>
<dbReference type="CDD" id="cd09272">
    <property type="entry name" value="RNase_HI_RT_Ty1"/>
    <property type="match status" value="1"/>
</dbReference>
<dbReference type="SUPFAM" id="SSF56672">
    <property type="entry name" value="DNA/RNA polymerases"/>
    <property type="match status" value="1"/>
</dbReference>
<feature type="compositionally biased region" description="Polar residues" evidence="1">
    <location>
        <begin position="79"/>
        <end position="119"/>
    </location>
</feature>
<evidence type="ECO:0000313" key="4">
    <source>
        <dbReference type="Proteomes" id="UP000288805"/>
    </source>
</evidence>
<dbReference type="SUPFAM" id="SSF53098">
    <property type="entry name" value="Ribonuclease H-like"/>
    <property type="match status" value="1"/>
</dbReference>
<gene>
    <name evidence="3" type="primary">RE1_3001</name>
    <name evidence="3" type="ORF">CK203_006823</name>
</gene>
<dbReference type="InterPro" id="IPR012337">
    <property type="entry name" value="RNaseH-like_sf"/>
</dbReference>
<dbReference type="InterPro" id="IPR043502">
    <property type="entry name" value="DNA/RNA_pol_sf"/>
</dbReference>
<dbReference type="InterPro" id="IPR036397">
    <property type="entry name" value="RNaseH_sf"/>
</dbReference>
<dbReference type="AlphaFoldDB" id="A0A438KC14"/>
<feature type="region of interest" description="Disordered" evidence="1">
    <location>
        <begin position="149"/>
        <end position="176"/>
    </location>
</feature>
<comment type="caution">
    <text evidence="3">The sequence shown here is derived from an EMBL/GenBank/DDBJ whole genome shotgun (WGS) entry which is preliminary data.</text>
</comment>
<reference evidence="3 4" key="1">
    <citation type="journal article" date="2018" name="PLoS Genet.">
        <title>Population sequencing reveals clonal diversity and ancestral inbreeding in the grapevine cultivar Chardonnay.</title>
        <authorList>
            <person name="Roach M.J."/>
            <person name="Johnson D.L."/>
            <person name="Bohlmann J."/>
            <person name="van Vuuren H.J."/>
            <person name="Jones S.J."/>
            <person name="Pretorius I.S."/>
            <person name="Schmidt S.A."/>
            <person name="Borneman A.R."/>
        </authorList>
    </citation>
    <scope>NUCLEOTIDE SEQUENCE [LARGE SCALE GENOMIC DNA]</scope>
    <source>
        <strain evidence="4">cv. Chardonnay</strain>
        <tissue evidence="3">Leaf</tissue>
    </source>
</reference>
<dbReference type="PANTHER" id="PTHR11439">
    <property type="entry name" value="GAG-POL-RELATED RETROTRANSPOSON"/>
    <property type="match status" value="1"/>
</dbReference>
<accession>A0A438KC14</accession>
<dbReference type="Pfam" id="PF07727">
    <property type="entry name" value="RVT_2"/>
    <property type="match status" value="1"/>
</dbReference>
<sequence length="989" mass="109678">MQSIKTRADELAALGKPLDQEDLIEKVLEGLDENYQSIIDAVNGRDSTISFDELHEKLINKELSLRNKISPSPLPASAHATNVRSTPWSVTNRTPRLPGSTSAPTQGIIRNSPTNTRQPSPARPFLGRCQWYSTQGHVVSRCPLFRQQFPQVQPPPRPGNSSQSRPPAPGKLKQIPFDGTDEIMIGDGSGLPISHTGSAHGAILLQGRTKDGVYEWPLSTTQSRPLIAFSSVKTTLSEWHHRLALSSFLTINGVSHLTSPPHTPEHNGYSERRHRHIVETGLSLLTHASMPLSYWPFAFSTAVYLINPLDVSAILGFAHTHPTNSSLVPPLASLSGTLPLKVPIYVLTHPPLVYTLPVMSALLSQSFPLSLLILLFLAPLHPPSLNGALSLYQSWPHHPADSHSSAPVPETKCDCANNPPLPPTQNDPNQPPDLSPSPHVIVTCSKHNIHKPIQKLNLTAQLQQPTLEPTTVTQALKDPKWRQAISAEFDALLRNGTWDLVPSHPTQNLVGCKWIFRTKYLPNGSIDRYKARLVAKGFHQRPGVDYSETFSPIIKPTTVRLILSLAVSQGWSLRQLDVNNAFLQGTLTEDVFMSQPPGFIDRDHPHHVCKLHKAIYGLKQAPRAWYHELCQFLLQFGFINSIADTSLFIFNNHGTILYLLVYVDDIIITGNNVEAAQAFIQQLSQCFSLKDLGPLTYFLGVEVTSHTNGLFLSQRKYIADLLNRTHMTEAKPTLTPVATSPILTLQSGTPLSDPTEYRTMVGSLQYLSLTRPDIAYTVNKLSQFMHQSTSDHWNAVKRLLRYLCGTLDHGITLRRTSPLALHAFSDSDWAGNKDDFTSTSAYIIYLGHNPISWSSKKQRTVARSSTEAEYRSVASTAAEIRWICSLLTELGVTLPQQPVIYCDNVGATNLCFNPVFHSRMKHVALDYHFIREQVQNGLLRVSHISVSDQLADALTKPLARPQFDSLKAKIGLAPRPSILRGHDKDIQSS</sequence>
<dbReference type="GO" id="GO:0003676">
    <property type="term" value="F:nucleic acid binding"/>
    <property type="evidence" value="ECO:0007669"/>
    <property type="project" value="InterPro"/>
</dbReference>
<dbReference type="InterPro" id="IPR013103">
    <property type="entry name" value="RVT_2"/>
</dbReference>
<dbReference type="Pfam" id="PF14223">
    <property type="entry name" value="Retrotran_gag_2"/>
    <property type="match status" value="1"/>
</dbReference>
<organism evidence="3 4">
    <name type="scientific">Vitis vinifera</name>
    <name type="common">Grape</name>
    <dbReference type="NCBI Taxonomy" id="29760"/>
    <lineage>
        <taxon>Eukaryota</taxon>
        <taxon>Viridiplantae</taxon>
        <taxon>Streptophyta</taxon>
        <taxon>Embryophyta</taxon>
        <taxon>Tracheophyta</taxon>
        <taxon>Spermatophyta</taxon>
        <taxon>Magnoliopsida</taxon>
        <taxon>eudicotyledons</taxon>
        <taxon>Gunneridae</taxon>
        <taxon>Pentapetalae</taxon>
        <taxon>rosids</taxon>
        <taxon>Vitales</taxon>
        <taxon>Vitaceae</taxon>
        <taxon>Viteae</taxon>
        <taxon>Vitis</taxon>
    </lineage>
</organism>